<evidence type="ECO:0008006" key="2">
    <source>
        <dbReference type="Google" id="ProtNLM"/>
    </source>
</evidence>
<dbReference type="EMBL" id="CADCWD010000017">
    <property type="protein sequence ID" value="CAA9525320.1"/>
    <property type="molecule type" value="Genomic_DNA"/>
</dbReference>
<dbReference type="AlphaFoldDB" id="A0A6J4TL97"/>
<gene>
    <name evidence="1" type="ORF">AVDCRST_MAG23-577</name>
</gene>
<sequence length="352" mass="38388">MEHWDFLVDRADLSQTELRPIPAPDTVELAPGEALLQVERFSFTANNITYGVVGDQLGYWRFFPAPGNWGRIPVWGFARVLRSKADGVSAGLRLYGYLPMSTHFVTSIRPSGGGYVDASPHRAALPAAYNGYVDARVSEQDDHLALFKPLFTTSFLLDDLLEEEAPDATIIISSASSRTALGLASMIARRGATAIALTSDKNVAFVASLGLYGDVLRYREVSQLDVDGPVAFVDVAGDTAVRAAVHHRFADRLVHSAVVGVTHHEARAPAMDKPLPGPQPAFFFAPDRLAKRSGDWGASAFNYRVRHEMSRFIDESAWLRIEHHRGRDALGDVYGSALKGTASPNIGYIVLP</sequence>
<proteinExistence type="predicted"/>
<name>A0A6J4TL97_9SPHN</name>
<organism evidence="1">
    <name type="scientific">uncultured Sphingosinicella sp</name>
    <dbReference type="NCBI Taxonomy" id="478748"/>
    <lineage>
        <taxon>Bacteria</taxon>
        <taxon>Pseudomonadati</taxon>
        <taxon>Pseudomonadota</taxon>
        <taxon>Alphaproteobacteria</taxon>
        <taxon>Sphingomonadales</taxon>
        <taxon>Sphingosinicellaceae</taxon>
        <taxon>Sphingosinicella</taxon>
        <taxon>environmental samples</taxon>
    </lineage>
</organism>
<dbReference type="Pfam" id="PF11017">
    <property type="entry name" value="DUF2855"/>
    <property type="match status" value="1"/>
</dbReference>
<protein>
    <recommendedName>
        <fullName evidence="2">Bll1370 protein</fullName>
    </recommendedName>
</protein>
<evidence type="ECO:0000313" key="1">
    <source>
        <dbReference type="EMBL" id="CAA9525320.1"/>
    </source>
</evidence>
<reference evidence="1" key="1">
    <citation type="submission" date="2020-02" db="EMBL/GenBank/DDBJ databases">
        <authorList>
            <person name="Meier V. D."/>
        </authorList>
    </citation>
    <scope>NUCLEOTIDE SEQUENCE</scope>
    <source>
        <strain evidence="1">AVDCRST_MAG23</strain>
    </source>
</reference>
<dbReference type="InterPro" id="IPR021276">
    <property type="entry name" value="DUF2855"/>
</dbReference>
<accession>A0A6J4TL97</accession>